<gene>
    <name evidence="1" type="ORF">GPX89_01765</name>
</gene>
<comment type="caution">
    <text evidence="1">The sequence shown here is derived from an EMBL/GenBank/DDBJ whole genome shotgun (WGS) entry which is preliminary data.</text>
</comment>
<dbReference type="RefSeq" id="WP_157354732.1">
    <property type="nucleotide sequence ID" value="NZ_WRPP01000001.1"/>
</dbReference>
<dbReference type="AlphaFoldDB" id="A0A7K1UNR8"/>
<dbReference type="CDD" id="cd02019">
    <property type="entry name" value="NK"/>
    <property type="match status" value="1"/>
</dbReference>
<accession>A0A7K1UNR8</accession>
<keyword evidence="2" id="KW-1185">Reference proteome</keyword>
<sequence>MSLLIVIRGNSSSGKSTTASAVQQRFRRGECLVAAQDVVRRQMLRKLDVAGAANIELLEQIAGFGLARGLVVIVEGILDAGRYGPMLARLGAVADRSLHYFFDLSLEETVARHSSGPRAAEFTAEQMAEWYYGWQPLGFAEETRFDSSWSHEAVVERIWDDILGGR</sequence>
<dbReference type="Gene3D" id="3.40.50.300">
    <property type="entry name" value="P-loop containing nucleotide triphosphate hydrolases"/>
    <property type="match status" value="1"/>
</dbReference>
<dbReference type="InterPro" id="IPR027417">
    <property type="entry name" value="P-loop_NTPase"/>
</dbReference>
<keyword evidence="1" id="KW-0808">Transferase</keyword>
<keyword evidence="1" id="KW-0418">Kinase</keyword>
<evidence type="ECO:0000313" key="1">
    <source>
        <dbReference type="EMBL" id="MVU75967.1"/>
    </source>
</evidence>
<dbReference type="Proteomes" id="UP000466794">
    <property type="component" value="Unassembled WGS sequence"/>
</dbReference>
<protein>
    <submittedName>
        <fullName evidence="1">Kinase</fullName>
    </submittedName>
</protein>
<proteinExistence type="predicted"/>
<dbReference type="EMBL" id="WRPP01000001">
    <property type="protein sequence ID" value="MVU75967.1"/>
    <property type="molecule type" value="Genomic_DNA"/>
</dbReference>
<dbReference type="SUPFAM" id="SSF52540">
    <property type="entry name" value="P-loop containing nucleoside triphosphate hydrolases"/>
    <property type="match status" value="1"/>
</dbReference>
<reference evidence="1 2" key="1">
    <citation type="submission" date="2019-12" db="EMBL/GenBank/DDBJ databases">
        <title>Nocardia sp. nov. ET3-3 isolated from soil.</title>
        <authorList>
            <person name="Kanchanasin P."/>
            <person name="Tanasupawat S."/>
            <person name="Yuki M."/>
            <person name="Kudo T."/>
        </authorList>
    </citation>
    <scope>NUCLEOTIDE SEQUENCE [LARGE SCALE GENOMIC DNA]</scope>
    <source>
        <strain evidence="1 2">ET3-3</strain>
    </source>
</reference>
<dbReference type="GO" id="GO:0016301">
    <property type="term" value="F:kinase activity"/>
    <property type="evidence" value="ECO:0007669"/>
    <property type="project" value="UniProtKB-KW"/>
</dbReference>
<evidence type="ECO:0000313" key="2">
    <source>
        <dbReference type="Proteomes" id="UP000466794"/>
    </source>
</evidence>
<organism evidence="1 2">
    <name type="scientific">Nocardia terrae</name>
    <dbReference type="NCBI Taxonomy" id="2675851"/>
    <lineage>
        <taxon>Bacteria</taxon>
        <taxon>Bacillati</taxon>
        <taxon>Actinomycetota</taxon>
        <taxon>Actinomycetes</taxon>
        <taxon>Mycobacteriales</taxon>
        <taxon>Nocardiaceae</taxon>
        <taxon>Nocardia</taxon>
    </lineage>
</organism>
<name>A0A7K1UNR8_9NOCA</name>